<protein>
    <submittedName>
        <fullName evidence="2">Uncharacterized protein</fullName>
    </submittedName>
</protein>
<sequence length="713" mass="75075">MGLLALACANDGPIAQTSSNTSSESVGSESSDATTQTAETETETETDTSTDEGEPIPEQIERSVQVLLDGVPLEGAIVIQGGTGVVVHTDADGRALALIDTTIQGALVLMASDERARTRAHVILVDDDSELVFELESIEPGDNEEYLFNPAGVPENMGTTAECGHCHQAFKDQWHASPHRRSASNPVVHDIYAGVASALADQGACEAAGGQWWMGVVPGSDQLAPRCYIGAGTLPDLNENCGELDACDGVATSFGACADCHAPAIDGVVGGRDLHDAVGTSFEGGVHCDLCHKVESIDLDAPAGVAGRLQLHRPVEVSPSPSVGPWKPLAFGPYADVPNPRMGASPRKHFLTAEFCSGCHQHDQAALVPGTSLDPTRWPDGVFPAHSTYEEWRAGPFFEIAPCSSCHMPADPSLGNGADLTADKLAMQGVALGWLRPPGATRQHTWVGPRTPASGMLQLAAAIFIDKSLVDTTLTTQVTVRNAGAGHAIPTGEPLRSLVLFVQARCGDDVLTAIDGDVIPEFGGWLDRKPSPEDWSVWPGAAIGDVVRVVTVDGWHDYEGFGPFGDGSFDVTQKGLPRLRVVGQSQVISVNGDQVGFDAPLPAGDVAYRGREGYFEAGAPLAAAAVAGAPGFGFARVLADEAGAQMVPHHRAVDVVSDNRIMPQQEWTSTHVFSASCQDPVVDAVLVHRAYPVALVRERGWDDAQQVMVEVSK</sequence>
<feature type="compositionally biased region" description="Acidic residues" evidence="1">
    <location>
        <begin position="40"/>
        <end position="55"/>
    </location>
</feature>
<feature type="compositionally biased region" description="Low complexity" evidence="1">
    <location>
        <begin position="17"/>
        <end position="39"/>
    </location>
</feature>
<dbReference type="InterPro" id="IPR036280">
    <property type="entry name" value="Multihaem_cyt_sf"/>
</dbReference>
<dbReference type="Proteomes" id="UP000031599">
    <property type="component" value="Unassembled WGS sequence"/>
</dbReference>
<accession>A0A0C2D212</accession>
<dbReference type="SUPFAM" id="SSF48695">
    <property type="entry name" value="Multiheme cytochromes"/>
    <property type="match status" value="1"/>
</dbReference>
<dbReference type="AlphaFoldDB" id="A0A0C2D212"/>
<evidence type="ECO:0000313" key="3">
    <source>
        <dbReference type="Proteomes" id="UP000031599"/>
    </source>
</evidence>
<proteinExistence type="predicted"/>
<reference evidence="2 3" key="1">
    <citation type="submission" date="2014-12" db="EMBL/GenBank/DDBJ databases">
        <title>Genome assembly of Enhygromyxa salina DSM 15201.</title>
        <authorList>
            <person name="Sharma G."/>
            <person name="Subramanian S."/>
        </authorList>
    </citation>
    <scope>NUCLEOTIDE SEQUENCE [LARGE SCALE GENOMIC DNA]</scope>
    <source>
        <strain evidence="2 3">DSM 15201</strain>
    </source>
</reference>
<dbReference type="Gene3D" id="1.10.1130.10">
    <property type="entry name" value="Flavocytochrome C3, Chain A"/>
    <property type="match status" value="1"/>
</dbReference>
<evidence type="ECO:0000256" key="1">
    <source>
        <dbReference type="SAM" id="MobiDB-lite"/>
    </source>
</evidence>
<feature type="region of interest" description="Disordered" evidence="1">
    <location>
        <begin position="9"/>
        <end position="56"/>
    </location>
</feature>
<name>A0A0C2D212_9BACT</name>
<dbReference type="EMBL" id="JMCC02000027">
    <property type="protein sequence ID" value="KIG17271.1"/>
    <property type="molecule type" value="Genomic_DNA"/>
</dbReference>
<comment type="caution">
    <text evidence="2">The sequence shown here is derived from an EMBL/GenBank/DDBJ whole genome shotgun (WGS) entry which is preliminary data.</text>
</comment>
<organism evidence="2 3">
    <name type="scientific">Enhygromyxa salina</name>
    <dbReference type="NCBI Taxonomy" id="215803"/>
    <lineage>
        <taxon>Bacteria</taxon>
        <taxon>Pseudomonadati</taxon>
        <taxon>Myxococcota</taxon>
        <taxon>Polyangia</taxon>
        <taxon>Nannocystales</taxon>
        <taxon>Nannocystaceae</taxon>
        <taxon>Enhygromyxa</taxon>
    </lineage>
</organism>
<evidence type="ECO:0000313" key="2">
    <source>
        <dbReference type="EMBL" id="KIG17271.1"/>
    </source>
</evidence>
<gene>
    <name evidence="2" type="ORF">DB30_03454</name>
</gene>